<dbReference type="InterPro" id="IPR058534">
    <property type="entry name" value="YjdF"/>
</dbReference>
<dbReference type="AlphaFoldDB" id="E4U1L4"/>
<evidence type="ECO:0000313" key="2">
    <source>
        <dbReference type="EMBL" id="ADR33450.1"/>
    </source>
</evidence>
<feature type="transmembrane region" description="Helical" evidence="1">
    <location>
        <begin position="56"/>
        <end position="74"/>
    </location>
</feature>
<organism evidence="2 3">
    <name type="scientific">Sulfuricurvum kujiense (strain ATCC BAA-921 / DSM 16994 / JCM 11577 / YK-1)</name>
    <dbReference type="NCBI Taxonomy" id="709032"/>
    <lineage>
        <taxon>Bacteria</taxon>
        <taxon>Pseudomonadati</taxon>
        <taxon>Campylobacterota</taxon>
        <taxon>Epsilonproteobacteria</taxon>
        <taxon>Campylobacterales</taxon>
        <taxon>Sulfurimonadaceae</taxon>
        <taxon>Sulfuricurvum</taxon>
    </lineage>
</organism>
<keyword evidence="3" id="KW-1185">Reference proteome</keyword>
<feature type="transmembrane region" description="Helical" evidence="1">
    <location>
        <begin position="173"/>
        <end position="190"/>
    </location>
</feature>
<dbReference type="OrthoDB" id="9786473at2"/>
<dbReference type="Pfam" id="PF09997">
    <property type="entry name" value="DUF2238"/>
    <property type="match status" value="1"/>
</dbReference>
<evidence type="ECO:0000313" key="3">
    <source>
        <dbReference type="Proteomes" id="UP000008721"/>
    </source>
</evidence>
<reference evidence="2 3" key="1">
    <citation type="journal article" date="2012" name="Stand. Genomic Sci.">
        <title>Complete genome sequence of the sulfur compounds oxidizing chemolithoautotroph Sulfuricurvum kujiense type strain (YK-1(T)).</title>
        <authorList>
            <person name="Han C."/>
            <person name="Kotsyurbenko O."/>
            <person name="Chertkov O."/>
            <person name="Held B."/>
            <person name="Lapidus A."/>
            <person name="Nolan M."/>
            <person name="Lucas S."/>
            <person name="Hammon N."/>
            <person name="Deshpande S."/>
            <person name="Cheng J.F."/>
            <person name="Tapia R."/>
            <person name="Goodwin L.A."/>
            <person name="Pitluck S."/>
            <person name="Liolios K."/>
            <person name="Pagani I."/>
            <person name="Ivanova N."/>
            <person name="Mavromatis K."/>
            <person name="Mikhailova N."/>
            <person name="Pati A."/>
            <person name="Chen A."/>
            <person name="Palaniappan K."/>
            <person name="Land M."/>
            <person name="Hauser L."/>
            <person name="Chang Y.J."/>
            <person name="Jeffries C.D."/>
            <person name="Brambilla E.M."/>
            <person name="Rohde M."/>
            <person name="Spring S."/>
            <person name="Sikorski J."/>
            <person name="Goker M."/>
            <person name="Woyke T."/>
            <person name="Bristow J."/>
            <person name="Eisen J.A."/>
            <person name="Markowitz V."/>
            <person name="Hugenholtz P."/>
            <person name="Kyrpides N.C."/>
            <person name="Klenk H.P."/>
            <person name="Detter J.C."/>
        </authorList>
    </citation>
    <scope>NUCLEOTIDE SEQUENCE [LARGE SCALE GENOMIC DNA]</scope>
    <source>
        <strain evidence="3">ATCC BAA-921 / DSM 16994 / JCM 11577 / YK-1</strain>
    </source>
</reference>
<dbReference type="PIRSF" id="PIRSF020606">
    <property type="entry name" value="UCP020606"/>
    <property type="match status" value="1"/>
</dbReference>
<dbReference type="InterPro" id="IPR014509">
    <property type="entry name" value="YjdF-like"/>
</dbReference>
<proteinExistence type="predicted"/>
<protein>
    <submittedName>
        <fullName evidence="2">Uncharacterized conserved protein UCP020606</fullName>
    </submittedName>
</protein>
<name>E4U1L4_SULKY</name>
<dbReference type="EMBL" id="CP002355">
    <property type="protein sequence ID" value="ADR33450.1"/>
    <property type="molecule type" value="Genomic_DNA"/>
</dbReference>
<sequence length="206" mass="24007">MKLKPSLFIVYIFIWLVLAIHPSYRNDWALENILVFIALPIIIGSEKRFGFSNASAWMLFVFFVLHGIGAHYTYSEMPYFTPVTDFFGFERNHYDRLIHFLFGLLLFLPFYEWFSSFQKSHKLISTLTLLFLFSASGFYEVAEWLITQMTHPDLGTAFLGIQGDQWDAQKDMACGYLGALIAALLHTPFIRRSRRTLSNDLYQLTE</sequence>
<dbReference type="eggNOG" id="COG3647">
    <property type="taxonomic scope" value="Bacteria"/>
</dbReference>
<feature type="transmembrane region" description="Helical" evidence="1">
    <location>
        <begin position="28"/>
        <end position="44"/>
    </location>
</feature>
<keyword evidence="1" id="KW-1133">Transmembrane helix</keyword>
<feature type="transmembrane region" description="Helical" evidence="1">
    <location>
        <begin position="7"/>
        <end position="22"/>
    </location>
</feature>
<feature type="transmembrane region" description="Helical" evidence="1">
    <location>
        <begin position="123"/>
        <end position="142"/>
    </location>
</feature>
<evidence type="ECO:0000256" key="1">
    <source>
        <dbReference type="SAM" id="Phobius"/>
    </source>
</evidence>
<keyword evidence="1" id="KW-0472">Membrane</keyword>
<accession>E4U1L4</accession>
<dbReference type="HOGENOM" id="CLU_087528_2_0_7"/>
<keyword evidence="1" id="KW-0812">Transmembrane</keyword>
<dbReference type="Proteomes" id="UP000008721">
    <property type="component" value="Chromosome"/>
</dbReference>
<feature type="transmembrane region" description="Helical" evidence="1">
    <location>
        <begin position="94"/>
        <end position="111"/>
    </location>
</feature>
<dbReference type="RefSeq" id="WP_013459647.1">
    <property type="nucleotide sequence ID" value="NC_014762.1"/>
</dbReference>
<dbReference type="KEGG" id="sku:Sulku_0784"/>
<gene>
    <name evidence="2" type="ordered locus">Sulku_0784</name>
</gene>